<evidence type="ECO:0000313" key="2">
    <source>
        <dbReference type="Proteomes" id="UP000658258"/>
    </source>
</evidence>
<protein>
    <submittedName>
        <fullName evidence="1">Uncharacterized protein</fullName>
    </submittedName>
</protein>
<reference evidence="2" key="1">
    <citation type="journal article" date="2019" name="Int. J. Syst. Evol. Microbiol.">
        <title>The Global Catalogue of Microorganisms (GCM) 10K type strain sequencing project: providing services to taxonomists for standard genome sequencing and annotation.</title>
        <authorList>
            <consortium name="The Broad Institute Genomics Platform"/>
            <consortium name="The Broad Institute Genome Sequencing Center for Infectious Disease"/>
            <person name="Wu L."/>
            <person name="Ma J."/>
        </authorList>
    </citation>
    <scope>NUCLEOTIDE SEQUENCE [LARGE SCALE GENOMIC DNA]</scope>
    <source>
        <strain evidence="2">CGMCC 1.15111</strain>
    </source>
</reference>
<dbReference type="RefSeq" id="WP_189629976.1">
    <property type="nucleotide sequence ID" value="NZ_BNAG01000002.1"/>
</dbReference>
<dbReference type="Proteomes" id="UP000658258">
    <property type="component" value="Unassembled WGS sequence"/>
</dbReference>
<name>A0ABQ3I783_9BACT</name>
<gene>
    <name evidence="1" type="ORF">GCM10011340_18830</name>
</gene>
<dbReference type="Pfam" id="PF19265">
    <property type="entry name" value="DUF5908"/>
    <property type="match status" value="1"/>
</dbReference>
<dbReference type="InterPro" id="IPR045459">
    <property type="entry name" value="DUF5908"/>
</dbReference>
<accession>A0ABQ3I783</accession>
<organism evidence="1 2">
    <name type="scientific">Roseivirga thermotolerans</name>
    <dbReference type="NCBI Taxonomy" id="1758176"/>
    <lineage>
        <taxon>Bacteria</taxon>
        <taxon>Pseudomonadati</taxon>
        <taxon>Bacteroidota</taxon>
        <taxon>Cytophagia</taxon>
        <taxon>Cytophagales</taxon>
        <taxon>Roseivirgaceae</taxon>
        <taxon>Roseivirga</taxon>
    </lineage>
</organism>
<comment type="caution">
    <text evidence="1">The sequence shown here is derived from an EMBL/GenBank/DDBJ whole genome shotgun (WGS) entry which is preliminary data.</text>
</comment>
<evidence type="ECO:0000313" key="1">
    <source>
        <dbReference type="EMBL" id="GHE63684.1"/>
    </source>
</evidence>
<sequence>MPVEIKELIIRTNIVANQGRPSSREKKLTDKEKRELIESCVHQVVKIIERNKER</sequence>
<keyword evidence="2" id="KW-1185">Reference proteome</keyword>
<dbReference type="EMBL" id="BNAG01000002">
    <property type="protein sequence ID" value="GHE63684.1"/>
    <property type="molecule type" value="Genomic_DNA"/>
</dbReference>
<proteinExistence type="predicted"/>